<proteinExistence type="predicted"/>
<sequence length="55" mass="6071">MNAHTRVFVSYPILVSLCYYVIALFCYPVNIPGRQAAIMLPAYPVTGLPALQINS</sequence>
<protein>
    <submittedName>
        <fullName evidence="2">Uncharacterized protein</fullName>
    </submittedName>
</protein>
<keyword evidence="1" id="KW-0472">Membrane</keyword>
<evidence type="ECO:0000313" key="2">
    <source>
        <dbReference type="EMBL" id="ERI88310.1"/>
    </source>
</evidence>
<dbReference type="AlphaFoldDB" id="U2CUT1"/>
<keyword evidence="1" id="KW-1133">Transmembrane helix</keyword>
<evidence type="ECO:0000313" key="3">
    <source>
        <dbReference type="Proteomes" id="UP000016496"/>
    </source>
</evidence>
<dbReference type="EMBL" id="AWSV01000040">
    <property type="protein sequence ID" value="ERI88310.1"/>
    <property type="molecule type" value="Genomic_DNA"/>
</dbReference>
<dbReference type="PATRIC" id="fig|1321819.3.peg.646"/>
<evidence type="ECO:0000256" key="1">
    <source>
        <dbReference type="SAM" id="Phobius"/>
    </source>
</evidence>
<keyword evidence="1" id="KW-0812">Transmembrane</keyword>
<organism evidence="2 3">
    <name type="scientific">Bacteroides pyogenes F0041</name>
    <dbReference type="NCBI Taxonomy" id="1321819"/>
    <lineage>
        <taxon>Bacteria</taxon>
        <taxon>Pseudomonadati</taxon>
        <taxon>Bacteroidota</taxon>
        <taxon>Bacteroidia</taxon>
        <taxon>Bacteroidales</taxon>
        <taxon>Bacteroidaceae</taxon>
        <taxon>Bacteroides</taxon>
    </lineage>
</organism>
<reference evidence="2 3" key="1">
    <citation type="submission" date="2013-08" db="EMBL/GenBank/DDBJ databases">
        <authorList>
            <person name="Weinstock G."/>
            <person name="Sodergren E."/>
            <person name="Wylie T."/>
            <person name="Fulton L."/>
            <person name="Fulton R."/>
            <person name="Fronick C."/>
            <person name="O'Laughlin M."/>
            <person name="Godfrey J."/>
            <person name="Miner T."/>
            <person name="Herter B."/>
            <person name="Appelbaum E."/>
            <person name="Cordes M."/>
            <person name="Lek S."/>
            <person name="Wollam A."/>
            <person name="Pepin K.H."/>
            <person name="Palsikar V.B."/>
            <person name="Mitreva M."/>
            <person name="Wilson R.K."/>
        </authorList>
    </citation>
    <scope>NUCLEOTIDE SEQUENCE [LARGE SCALE GENOMIC DNA]</scope>
    <source>
        <strain evidence="2 3">F0041</strain>
    </source>
</reference>
<comment type="caution">
    <text evidence="2">The sequence shown here is derived from an EMBL/GenBank/DDBJ whole genome shotgun (WGS) entry which is preliminary data.</text>
</comment>
<gene>
    <name evidence="2" type="ORF">HMPREF1981_00694</name>
</gene>
<dbReference type="Proteomes" id="UP000016496">
    <property type="component" value="Unassembled WGS sequence"/>
</dbReference>
<feature type="transmembrane region" description="Helical" evidence="1">
    <location>
        <begin position="6"/>
        <end position="29"/>
    </location>
</feature>
<accession>U2CUT1</accession>
<name>U2CUT1_9BACE</name>
<dbReference type="HOGENOM" id="CLU_3028398_0_0_10"/>